<name>A0A915DRJ5_9BILA</name>
<dbReference type="PROSITE" id="PS50110">
    <property type="entry name" value="RESPONSE_REGULATORY"/>
    <property type="match status" value="1"/>
</dbReference>
<dbReference type="WBParaSite" id="jg22902">
    <property type="protein sequence ID" value="jg22902"/>
    <property type="gene ID" value="jg22902"/>
</dbReference>
<dbReference type="InterPro" id="IPR001789">
    <property type="entry name" value="Sig_transdc_resp-reg_receiver"/>
</dbReference>
<sequence length="282" mass="29862">MGDRTHDVVAVQALVEIDRGGEAGDEGVDGLTEAAAPGLIGLSVLMDSLIAGPAARRTGGYTVLEPSATNGEEALTLIDSLKPDVVLLDIAMPGLDGLQVAARLCEREAPPAVVFCTGDDQYSAGGIQGQYPQPCRQTCSPPQALRDALRKADKPNRAQLAALTRPANEAVARRSHISAAPQRYRADSVGPGGLLHCRPQVRDLAPRRWGSTARRAAQGAGRRVGDRFVTYSPQCLGCPGTHRTPSAHAPGPLPTVPQRPERRCLTVSRRHVAGVRKMMQAL</sequence>
<dbReference type="Pfam" id="PF00072">
    <property type="entry name" value="Response_reg"/>
    <property type="match status" value="1"/>
</dbReference>
<evidence type="ECO:0000256" key="1">
    <source>
        <dbReference type="PROSITE-ProRule" id="PRU00169"/>
    </source>
</evidence>
<keyword evidence="3" id="KW-1185">Reference proteome</keyword>
<protein>
    <submittedName>
        <fullName evidence="4">Response regulatory domain-containing protein</fullName>
    </submittedName>
</protein>
<reference evidence="4" key="1">
    <citation type="submission" date="2022-11" db="UniProtKB">
        <authorList>
            <consortium name="WormBaseParasite"/>
        </authorList>
    </citation>
    <scope>IDENTIFICATION</scope>
</reference>
<evidence type="ECO:0000313" key="4">
    <source>
        <dbReference type="WBParaSite" id="jg22902"/>
    </source>
</evidence>
<accession>A0A915DRJ5</accession>
<organism evidence="3 4">
    <name type="scientific">Ditylenchus dipsaci</name>
    <dbReference type="NCBI Taxonomy" id="166011"/>
    <lineage>
        <taxon>Eukaryota</taxon>
        <taxon>Metazoa</taxon>
        <taxon>Ecdysozoa</taxon>
        <taxon>Nematoda</taxon>
        <taxon>Chromadorea</taxon>
        <taxon>Rhabditida</taxon>
        <taxon>Tylenchina</taxon>
        <taxon>Tylenchomorpha</taxon>
        <taxon>Sphaerularioidea</taxon>
        <taxon>Anguinidae</taxon>
        <taxon>Anguininae</taxon>
        <taxon>Ditylenchus</taxon>
    </lineage>
</organism>
<feature type="domain" description="Response regulatory" evidence="2">
    <location>
        <begin position="40"/>
        <end position="153"/>
    </location>
</feature>
<dbReference type="Gene3D" id="3.40.50.2300">
    <property type="match status" value="1"/>
</dbReference>
<dbReference type="GO" id="GO:0000160">
    <property type="term" value="P:phosphorelay signal transduction system"/>
    <property type="evidence" value="ECO:0007669"/>
    <property type="project" value="InterPro"/>
</dbReference>
<dbReference type="InterPro" id="IPR011006">
    <property type="entry name" value="CheY-like_superfamily"/>
</dbReference>
<dbReference type="AlphaFoldDB" id="A0A915DRJ5"/>
<dbReference type="SUPFAM" id="SSF52172">
    <property type="entry name" value="CheY-like"/>
    <property type="match status" value="1"/>
</dbReference>
<dbReference type="Proteomes" id="UP000887574">
    <property type="component" value="Unplaced"/>
</dbReference>
<feature type="modified residue" description="4-aspartylphosphate" evidence="1">
    <location>
        <position position="89"/>
    </location>
</feature>
<evidence type="ECO:0000259" key="2">
    <source>
        <dbReference type="PROSITE" id="PS50110"/>
    </source>
</evidence>
<proteinExistence type="predicted"/>
<evidence type="ECO:0000313" key="3">
    <source>
        <dbReference type="Proteomes" id="UP000887574"/>
    </source>
</evidence>
<keyword evidence="1" id="KW-0597">Phosphoprotein</keyword>